<feature type="transmembrane region" description="Helical" evidence="1">
    <location>
        <begin position="46"/>
        <end position="63"/>
    </location>
</feature>
<protein>
    <submittedName>
        <fullName evidence="2">Uncharacterized protein</fullName>
    </submittedName>
</protein>
<feature type="transmembrane region" description="Helical" evidence="1">
    <location>
        <begin position="84"/>
        <end position="106"/>
    </location>
</feature>
<evidence type="ECO:0000256" key="1">
    <source>
        <dbReference type="SAM" id="Phobius"/>
    </source>
</evidence>
<accession>A0AAN8U821</accession>
<keyword evidence="1" id="KW-0812">Transmembrane</keyword>
<reference evidence="2 3" key="1">
    <citation type="submission" date="2024-02" db="EMBL/GenBank/DDBJ databases">
        <title>de novo genome assembly of Solanum bulbocastanum strain 11H21.</title>
        <authorList>
            <person name="Hosaka A.J."/>
        </authorList>
    </citation>
    <scope>NUCLEOTIDE SEQUENCE [LARGE SCALE GENOMIC DNA]</scope>
    <source>
        <tissue evidence="2">Young leaves</tissue>
    </source>
</reference>
<dbReference type="AlphaFoldDB" id="A0AAN8U821"/>
<dbReference type="EMBL" id="JBANQN010000001">
    <property type="protein sequence ID" value="KAK6803663.1"/>
    <property type="molecule type" value="Genomic_DNA"/>
</dbReference>
<comment type="caution">
    <text evidence="2">The sequence shown here is derived from an EMBL/GenBank/DDBJ whole genome shotgun (WGS) entry which is preliminary data.</text>
</comment>
<sequence length="129" mass="15752">MTFIFHYFSMPWHFAHSRYSIICLIALTKFCYVCLIALTIFCYVSFFVDFSLYFYILCNHWKMHHHDKLERYNSFDNKMSTRSFICMLAVIPDFHMHYVFLMYFVWINNEIEEDNAPNVFANMFVRDGI</sequence>
<evidence type="ECO:0000313" key="3">
    <source>
        <dbReference type="Proteomes" id="UP001371456"/>
    </source>
</evidence>
<keyword evidence="1" id="KW-1133">Transmembrane helix</keyword>
<evidence type="ECO:0000313" key="2">
    <source>
        <dbReference type="EMBL" id="KAK6803663.1"/>
    </source>
</evidence>
<keyword evidence="1" id="KW-0472">Membrane</keyword>
<dbReference type="Proteomes" id="UP001371456">
    <property type="component" value="Unassembled WGS sequence"/>
</dbReference>
<organism evidence="2 3">
    <name type="scientific">Solanum bulbocastanum</name>
    <name type="common">Wild potato</name>
    <dbReference type="NCBI Taxonomy" id="147425"/>
    <lineage>
        <taxon>Eukaryota</taxon>
        <taxon>Viridiplantae</taxon>
        <taxon>Streptophyta</taxon>
        <taxon>Embryophyta</taxon>
        <taxon>Tracheophyta</taxon>
        <taxon>Spermatophyta</taxon>
        <taxon>Magnoliopsida</taxon>
        <taxon>eudicotyledons</taxon>
        <taxon>Gunneridae</taxon>
        <taxon>Pentapetalae</taxon>
        <taxon>asterids</taxon>
        <taxon>lamiids</taxon>
        <taxon>Solanales</taxon>
        <taxon>Solanaceae</taxon>
        <taxon>Solanoideae</taxon>
        <taxon>Solaneae</taxon>
        <taxon>Solanum</taxon>
    </lineage>
</organism>
<gene>
    <name evidence="2" type="ORF">RDI58_001447</name>
</gene>
<keyword evidence="3" id="KW-1185">Reference proteome</keyword>
<proteinExistence type="predicted"/>
<name>A0AAN8U821_SOLBU</name>